<feature type="compositionally biased region" description="Basic and acidic residues" evidence="1">
    <location>
        <begin position="113"/>
        <end position="122"/>
    </location>
</feature>
<keyword evidence="3" id="KW-1185">Reference proteome</keyword>
<reference evidence="2 3" key="1">
    <citation type="submission" date="2018-11" db="EMBL/GenBank/DDBJ databases">
        <title>Genome sequence of Apiotrichum porosum DSM 27194.</title>
        <authorList>
            <person name="Aliyu H."/>
            <person name="Gorte O."/>
            <person name="Ochsenreither K."/>
        </authorList>
    </citation>
    <scope>NUCLEOTIDE SEQUENCE [LARGE SCALE GENOMIC DNA]</scope>
    <source>
        <strain evidence="2 3">DSM 27194</strain>
    </source>
</reference>
<accession>A0A427XZT3</accession>
<organism evidence="2 3">
    <name type="scientific">Apiotrichum porosum</name>
    <dbReference type="NCBI Taxonomy" id="105984"/>
    <lineage>
        <taxon>Eukaryota</taxon>
        <taxon>Fungi</taxon>
        <taxon>Dikarya</taxon>
        <taxon>Basidiomycota</taxon>
        <taxon>Agaricomycotina</taxon>
        <taxon>Tremellomycetes</taxon>
        <taxon>Trichosporonales</taxon>
        <taxon>Trichosporonaceae</taxon>
        <taxon>Apiotrichum</taxon>
    </lineage>
</organism>
<sequence>MSARDYTDSESEVDEGAAHIAESVVSTPGGSPTRGGNDGGFRITLRPSMGHLADGGNGESSSPLADRSSASPPPPIRLKLGMKNARSHPVYSDSDDESDAATSTPAPKGKSKSKSEETDVHRSPPQKKQKTGKAKPRSSGSTSGPTLPAQHRKQYDWLQPSSASASHHGPPERLHSHPASSIADPDEARPSGDDSARESVPPPTDKERNSEARSEKGSEKKKTPARRRGADAPPGPGKNWRKGMKKGDPIPWKDGATFLGEPKMRSSPLGTPAQRASMSRDVSPEPIDAILFAAASRIDREPSPPFVLADAKVLGIPVFKNPIVTPKIPLGTFPKVTSFFAPFDNKPFRKETVCAWTKDERTITGVGGHMLKFKTWRPGPQSELGAVLQAQKEADRAAKEAKKKEKDGNASTVEATPERPMFTHSNSADSLTAGVPPAPGSAAGDDVGDRDDGASEMGDDDSVAGNLSMRESPIPAARIHHGGHGRGGASKRGRPRKSKLAQEIILPTEEEGTPASPGLDASAEPSAAAEGDMSDEKPAIPA</sequence>
<evidence type="ECO:0000313" key="2">
    <source>
        <dbReference type="EMBL" id="RSH84332.1"/>
    </source>
</evidence>
<feature type="compositionally biased region" description="Basic and acidic residues" evidence="1">
    <location>
        <begin position="186"/>
        <end position="197"/>
    </location>
</feature>
<evidence type="ECO:0000313" key="3">
    <source>
        <dbReference type="Proteomes" id="UP000279236"/>
    </source>
</evidence>
<protein>
    <submittedName>
        <fullName evidence="2">Uncharacterized protein</fullName>
    </submittedName>
</protein>
<feature type="region of interest" description="Disordered" evidence="1">
    <location>
        <begin position="1"/>
        <end position="281"/>
    </location>
</feature>
<dbReference type="AlphaFoldDB" id="A0A427XZT3"/>
<dbReference type="GeneID" id="39590393"/>
<feature type="compositionally biased region" description="Low complexity" evidence="1">
    <location>
        <begin position="60"/>
        <end position="70"/>
    </location>
</feature>
<dbReference type="RefSeq" id="XP_028477780.1">
    <property type="nucleotide sequence ID" value="XM_028621328.1"/>
</dbReference>
<dbReference type="STRING" id="105984.A0A427XZT3"/>
<dbReference type="OrthoDB" id="2564751at2759"/>
<dbReference type="EMBL" id="RSCE01000003">
    <property type="protein sequence ID" value="RSH84332.1"/>
    <property type="molecule type" value="Genomic_DNA"/>
</dbReference>
<gene>
    <name evidence="2" type="ORF">EHS24_005850</name>
</gene>
<feature type="compositionally biased region" description="Basic residues" evidence="1">
    <location>
        <begin position="478"/>
        <end position="499"/>
    </location>
</feature>
<feature type="region of interest" description="Disordered" evidence="1">
    <location>
        <begin position="388"/>
        <end position="542"/>
    </location>
</feature>
<comment type="caution">
    <text evidence="2">The sequence shown here is derived from an EMBL/GenBank/DDBJ whole genome shotgun (WGS) entry which is preliminary data.</text>
</comment>
<feature type="compositionally biased region" description="Basic and acidic residues" evidence="1">
    <location>
        <begin position="392"/>
        <end position="408"/>
    </location>
</feature>
<dbReference type="Proteomes" id="UP000279236">
    <property type="component" value="Unassembled WGS sequence"/>
</dbReference>
<evidence type="ECO:0000256" key="1">
    <source>
        <dbReference type="SAM" id="MobiDB-lite"/>
    </source>
</evidence>
<proteinExistence type="predicted"/>
<feature type="compositionally biased region" description="Basic residues" evidence="1">
    <location>
        <begin position="124"/>
        <end position="136"/>
    </location>
</feature>
<name>A0A427XZT3_9TREE</name>
<feature type="compositionally biased region" description="Basic and acidic residues" evidence="1">
    <location>
        <begin position="204"/>
        <end position="222"/>
    </location>
</feature>